<dbReference type="EMBL" id="JAWQEG010008859">
    <property type="protein sequence ID" value="KAK3849529.1"/>
    <property type="molecule type" value="Genomic_DNA"/>
</dbReference>
<evidence type="ECO:0000313" key="3">
    <source>
        <dbReference type="Proteomes" id="UP001286313"/>
    </source>
</evidence>
<evidence type="ECO:0000256" key="1">
    <source>
        <dbReference type="SAM" id="Phobius"/>
    </source>
</evidence>
<proteinExistence type="predicted"/>
<reference evidence="2" key="1">
    <citation type="submission" date="2023-10" db="EMBL/GenBank/DDBJ databases">
        <title>Genome assemblies of two species of porcelain crab, Petrolisthes cinctipes and Petrolisthes manimaculis (Anomura: Porcellanidae).</title>
        <authorList>
            <person name="Angst P."/>
        </authorList>
    </citation>
    <scope>NUCLEOTIDE SEQUENCE</scope>
    <source>
        <strain evidence="2">PB745_01</strain>
        <tissue evidence="2">Gill</tissue>
    </source>
</reference>
<accession>A0AAE1BI83</accession>
<feature type="transmembrane region" description="Helical" evidence="1">
    <location>
        <begin position="82"/>
        <end position="103"/>
    </location>
</feature>
<protein>
    <submittedName>
        <fullName evidence="2">Uncharacterized protein</fullName>
    </submittedName>
</protein>
<evidence type="ECO:0000313" key="2">
    <source>
        <dbReference type="EMBL" id="KAK3849529.1"/>
    </source>
</evidence>
<keyword evidence="1" id="KW-1133">Transmembrane helix</keyword>
<keyword evidence="1" id="KW-0812">Transmembrane</keyword>
<sequence length="108" mass="12507">MGLCMCVNNQSLSVDQEGPQSTYQQGLRQMRCLWKWVGAWFYNEEKGGSQEQIDNFFPTYSGPRGSRLRFMSSQQTVKKENYISILFLLTITAHCALLIQLIYLKLTE</sequence>
<dbReference type="AlphaFoldDB" id="A0AAE1BI83"/>
<organism evidence="2 3">
    <name type="scientific">Petrolisthes cinctipes</name>
    <name type="common">Flat porcelain crab</name>
    <dbReference type="NCBI Taxonomy" id="88211"/>
    <lineage>
        <taxon>Eukaryota</taxon>
        <taxon>Metazoa</taxon>
        <taxon>Ecdysozoa</taxon>
        <taxon>Arthropoda</taxon>
        <taxon>Crustacea</taxon>
        <taxon>Multicrustacea</taxon>
        <taxon>Malacostraca</taxon>
        <taxon>Eumalacostraca</taxon>
        <taxon>Eucarida</taxon>
        <taxon>Decapoda</taxon>
        <taxon>Pleocyemata</taxon>
        <taxon>Anomura</taxon>
        <taxon>Galatheoidea</taxon>
        <taxon>Porcellanidae</taxon>
        <taxon>Petrolisthes</taxon>
    </lineage>
</organism>
<gene>
    <name evidence="2" type="ORF">Pcinc_043722</name>
</gene>
<keyword evidence="1" id="KW-0472">Membrane</keyword>
<comment type="caution">
    <text evidence="2">The sequence shown here is derived from an EMBL/GenBank/DDBJ whole genome shotgun (WGS) entry which is preliminary data.</text>
</comment>
<keyword evidence="3" id="KW-1185">Reference proteome</keyword>
<name>A0AAE1BI83_PETCI</name>
<dbReference type="Proteomes" id="UP001286313">
    <property type="component" value="Unassembled WGS sequence"/>
</dbReference>